<dbReference type="EMBL" id="DTKL01000062">
    <property type="protein sequence ID" value="HGY94947.1"/>
    <property type="molecule type" value="Genomic_DNA"/>
</dbReference>
<organism evidence="1">
    <name type="scientific">Acidobacterium capsulatum</name>
    <dbReference type="NCBI Taxonomy" id="33075"/>
    <lineage>
        <taxon>Bacteria</taxon>
        <taxon>Pseudomonadati</taxon>
        <taxon>Acidobacteriota</taxon>
        <taxon>Terriglobia</taxon>
        <taxon>Terriglobales</taxon>
        <taxon>Acidobacteriaceae</taxon>
        <taxon>Acidobacterium</taxon>
    </lineage>
</organism>
<proteinExistence type="predicted"/>
<evidence type="ECO:0000313" key="1">
    <source>
        <dbReference type="EMBL" id="HGY94947.1"/>
    </source>
</evidence>
<gene>
    <name evidence="1" type="ORF">ENW50_09740</name>
</gene>
<comment type="caution">
    <text evidence="1">The sequence shown here is derived from an EMBL/GenBank/DDBJ whole genome shotgun (WGS) entry which is preliminary data.</text>
</comment>
<reference evidence="1" key="1">
    <citation type="journal article" date="2020" name="mSystems">
        <title>Genome- and Community-Level Interaction Insights into Carbon Utilization and Element Cycling Functions of Hydrothermarchaeota in Hydrothermal Sediment.</title>
        <authorList>
            <person name="Zhou Z."/>
            <person name="Liu Y."/>
            <person name="Xu W."/>
            <person name="Pan J."/>
            <person name="Luo Z.H."/>
            <person name="Li M."/>
        </authorList>
    </citation>
    <scope>NUCLEOTIDE SEQUENCE [LARGE SCALE GENOMIC DNA]</scope>
    <source>
        <strain evidence="1">SpSt-855</strain>
    </source>
</reference>
<name>A0A7V4XTS5_9BACT</name>
<accession>A0A7V4XTS5</accession>
<dbReference type="AlphaFoldDB" id="A0A7V4XTS5"/>
<protein>
    <submittedName>
        <fullName evidence="1">CoiA-like domain protein</fullName>
    </submittedName>
</protein>
<sequence>MQYALVNSVRREAFPGGRGKCPICSSPTIAKCGPRVIHHWAHTNLKDCDPWWENETAWHREWKNRFSEECREIVYTAPDGEIHRADVVTPTGIVIEFQHSQMSDAERLSRESFYRNLVWVIDGRAFCNNFYILHSLPDPASKIVEDIAWFKASRRRSANEIGLFWRPSENPGHVKGSLVRLHSTREIESELNDAYIGHHQYQWVKPRQTWLDATCPVYIDLGDDLLARLETYNESGLHCIRLVAKEKFVHDAITETTATAIATRFYPLFPNESV</sequence>